<evidence type="ECO:0000313" key="17">
    <source>
        <dbReference type="Proteomes" id="UP000295506"/>
    </source>
</evidence>
<evidence type="ECO:0000313" key="14">
    <source>
        <dbReference type="EMBL" id="AMK10102.1"/>
    </source>
</evidence>
<evidence type="ECO:0000259" key="13">
    <source>
        <dbReference type="Pfam" id="PF18075"/>
    </source>
</evidence>
<evidence type="ECO:0000313" key="15">
    <source>
        <dbReference type="EMBL" id="TDT86926.1"/>
    </source>
</evidence>
<dbReference type="EMBL" id="SOBK01000010">
    <property type="protein sequence ID" value="TDT86926.1"/>
    <property type="molecule type" value="Genomic_DNA"/>
</dbReference>
<feature type="domain" description="ABC3 transporter permease C-terminal" evidence="12">
    <location>
        <begin position="181"/>
        <end position="290"/>
    </location>
</feature>
<evidence type="ECO:0000259" key="12">
    <source>
        <dbReference type="Pfam" id="PF02687"/>
    </source>
</evidence>
<dbReference type="PIRSF" id="PIRSF003097">
    <property type="entry name" value="FtsX"/>
    <property type="match status" value="1"/>
</dbReference>
<evidence type="ECO:0000313" key="16">
    <source>
        <dbReference type="Proteomes" id="UP000055611"/>
    </source>
</evidence>
<dbReference type="RefSeq" id="WP_066799916.1">
    <property type="nucleotide sequence ID" value="NZ_CP014206.1"/>
</dbReference>
<keyword evidence="4 10" id="KW-1003">Cell membrane</keyword>
<dbReference type="OrthoDB" id="9813411at2"/>
<dbReference type="GO" id="GO:0032153">
    <property type="term" value="C:cell division site"/>
    <property type="evidence" value="ECO:0007669"/>
    <property type="project" value="TreeGrafter"/>
</dbReference>
<dbReference type="InterPro" id="IPR040690">
    <property type="entry name" value="FtsX_ECD"/>
</dbReference>
<feature type="transmembrane region" description="Helical" evidence="11">
    <location>
        <begin position="175"/>
        <end position="196"/>
    </location>
</feature>
<comment type="subcellular location">
    <subcellularLocation>
        <location evidence="1">Cell membrane</location>
        <topology evidence="1">Multi-pass membrane protein</topology>
    </subcellularLocation>
</comment>
<evidence type="ECO:0000256" key="5">
    <source>
        <dbReference type="ARBA" id="ARBA00022618"/>
    </source>
</evidence>
<keyword evidence="16" id="KW-1185">Reference proteome</keyword>
<keyword evidence="9 10" id="KW-0131">Cell cycle</keyword>
<accession>A0A126QJD8</accession>
<evidence type="ECO:0000256" key="4">
    <source>
        <dbReference type="ARBA" id="ARBA00022475"/>
    </source>
</evidence>
<dbReference type="Pfam" id="PF18075">
    <property type="entry name" value="FtsX_ECD"/>
    <property type="match status" value="1"/>
</dbReference>
<evidence type="ECO:0000256" key="11">
    <source>
        <dbReference type="SAM" id="Phobius"/>
    </source>
</evidence>
<evidence type="ECO:0000256" key="2">
    <source>
        <dbReference type="ARBA" id="ARBA00007379"/>
    </source>
</evidence>
<dbReference type="InterPro" id="IPR003838">
    <property type="entry name" value="ABC3_permease_C"/>
</dbReference>
<evidence type="ECO:0000256" key="1">
    <source>
        <dbReference type="ARBA" id="ARBA00004651"/>
    </source>
</evidence>
<evidence type="ECO:0000256" key="8">
    <source>
        <dbReference type="ARBA" id="ARBA00023136"/>
    </source>
</evidence>
<keyword evidence="7 11" id="KW-1133">Transmembrane helix</keyword>
<feature type="transmembrane region" description="Helical" evidence="11">
    <location>
        <begin position="271"/>
        <end position="290"/>
    </location>
</feature>
<dbReference type="AlphaFoldDB" id="A0A126QJD8"/>
<comment type="similarity">
    <text evidence="2 10">Belongs to the ABC-4 integral membrane protein family. FtsX subfamily.</text>
</comment>
<keyword evidence="8 10" id="KW-0472">Membrane</keyword>
<keyword evidence="6 11" id="KW-0812">Transmembrane</keyword>
<dbReference type="InterPro" id="IPR004513">
    <property type="entry name" value="FtsX"/>
</dbReference>
<dbReference type="PANTHER" id="PTHR47755">
    <property type="entry name" value="CELL DIVISION PROTEIN FTSX"/>
    <property type="match status" value="1"/>
</dbReference>
<dbReference type="GO" id="GO:0005886">
    <property type="term" value="C:plasma membrane"/>
    <property type="evidence" value="ECO:0007669"/>
    <property type="project" value="UniProtKB-SubCell"/>
</dbReference>
<feature type="transmembrane region" description="Helical" evidence="11">
    <location>
        <begin position="229"/>
        <end position="250"/>
    </location>
</feature>
<protein>
    <recommendedName>
        <fullName evidence="3 10">Cell division protein FtsX</fullName>
    </recommendedName>
</protein>
<dbReference type="KEGG" id="dej:AWY79_02705"/>
<dbReference type="Proteomes" id="UP000295506">
    <property type="component" value="Unassembled WGS sequence"/>
</dbReference>
<feature type="domain" description="FtsX extracellular" evidence="13">
    <location>
        <begin position="58"/>
        <end position="156"/>
    </location>
</feature>
<gene>
    <name evidence="14" type="ORF">AWY79_02705</name>
    <name evidence="15" type="ORF">EDC59_1107</name>
</gene>
<evidence type="ECO:0000256" key="6">
    <source>
        <dbReference type="ARBA" id="ARBA00022692"/>
    </source>
</evidence>
<evidence type="ECO:0000256" key="10">
    <source>
        <dbReference type="PIRNR" id="PIRNR003097"/>
    </source>
</evidence>
<dbReference type="PANTHER" id="PTHR47755:SF1">
    <property type="entry name" value="CELL DIVISION PROTEIN FTSX"/>
    <property type="match status" value="1"/>
</dbReference>
<dbReference type="Pfam" id="PF02687">
    <property type="entry name" value="FtsX"/>
    <property type="match status" value="1"/>
</dbReference>
<feature type="transmembrane region" description="Helical" evidence="11">
    <location>
        <begin position="20"/>
        <end position="43"/>
    </location>
</feature>
<organism evidence="15 17">
    <name type="scientific">Pseudodesulfovibrio indicus</name>
    <dbReference type="NCBI Taxonomy" id="1716143"/>
    <lineage>
        <taxon>Bacteria</taxon>
        <taxon>Pseudomonadati</taxon>
        <taxon>Thermodesulfobacteriota</taxon>
        <taxon>Desulfovibrionia</taxon>
        <taxon>Desulfovibrionales</taxon>
        <taxon>Desulfovibrionaceae</taxon>
    </lineage>
</organism>
<name>A0A126QJD8_9BACT</name>
<reference evidence="15 17" key="2">
    <citation type="submission" date="2019-03" db="EMBL/GenBank/DDBJ databases">
        <title>Genomic Encyclopedia of Type Strains, Phase IV (KMG-IV): sequencing the most valuable type-strain genomes for metagenomic binning, comparative biology and taxonomic classification.</title>
        <authorList>
            <person name="Goeker M."/>
        </authorList>
    </citation>
    <scope>NUCLEOTIDE SEQUENCE [LARGE SCALE GENOMIC DNA]</scope>
    <source>
        <strain evidence="15 17">DSM 101483</strain>
    </source>
</reference>
<evidence type="ECO:0000256" key="9">
    <source>
        <dbReference type="ARBA" id="ARBA00023306"/>
    </source>
</evidence>
<keyword evidence="5 10" id="KW-0132">Cell division</keyword>
<sequence>MIGQFLRLTLRGVADLRLHPFAQLLTLLAVGMVTLLTGLILLAMHNVNLELLKTRGQVEFQIYWKATADADQVVKDWDAVRKLDHLRSFKTFTPDNALTELASTLGETGDFSWLADNNPLPYSGLAFFAVPPEAQQEGWATRLLTDLKSLPGVDKVNYAPFQADLAQGWRTLAQLVVWPIIGFLGLVVALVVHNTIKLSLLTRMDEVEILSLVGASPAYIRWPLLTGGLFQGLIGSGLGIGLLAIVHSFIEEALNFPPFMIQIQFIPIEQVLILAGSVTLVSIISSWVAIK</sequence>
<evidence type="ECO:0000256" key="7">
    <source>
        <dbReference type="ARBA" id="ARBA00022989"/>
    </source>
</evidence>
<dbReference type="Proteomes" id="UP000055611">
    <property type="component" value="Chromosome"/>
</dbReference>
<proteinExistence type="inferred from homology"/>
<dbReference type="GO" id="GO:0051301">
    <property type="term" value="P:cell division"/>
    <property type="evidence" value="ECO:0007669"/>
    <property type="project" value="UniProtKB-KW"/>
</dbReference>
<dbReference type="EMBL" id="CP014206">
    <property type="protein sequence ID" value="AMK10102.1"/>
    <property type="molecule type" value="Genomic_DNA"/>
</dbReference>
<reference evidence="14 16" key="1">
    <citation type="journal article" date="2016" name="Front. Microbiol.">
        <title>Genome Sequence of the Piezophilic, Mesophilic Sulfate-Reducing Bacterium Desulfovibrio indicus J2T.</title>
        <authorList>
            <person name="Cao J."/>
            <person name="Maignien L."/>
            <person name="Shao Z."/>
            <person name="Alain K."/>
            <person name="Jebbar M."/>
        </authorList>
    </citation>
    <scope>NUCLEOTIDE SEQUENCE [LARGE SCALE GENOMIC DNA]</scope>
    <source>
        <strain evidence="14 16">J2</strain>
    </source>
</reference>
<evidence type="ECO:0000256" key="3">
    <source>
        <dbReference type="ARBA" id="ARBA00021907"/>
    </source>
</evidence>